<evidence type="ECO:0000313" key="2">
    <source>
        <dbReference type="Proteomes" id="UP001562425"/>
    </source>
</evidence>
<sequence length="107" mass="11568">MIYCIGAEIYSKDGKFVKNSAATEEDGIREENSQAVTTAAKSFVTSKTKSNHVTAMTPGSAAKRHDDLMIISTERSGNVKRLNVSITRAQSLMIAVGVADMLERNDS</sequence>
<evidence type="ECO:0000313" key="1">
    <source>
        <dbReference type="EMBL" id="KAL1396393.1"/>
    </source>
</evidence>
<organism evidence="1 2">
    <name type="scientific">Culex pipiens pipiens</name>
    <name type="common">Northern house mosquito</name>
    <dbReference type="NCBI Taxonomy" id="38569"/>
    <lineage>
        <taxon>Eukaryota</taxon>
        <taxon>Metazoa</taxon>
        <taxon>Ecdysozoa</taxon>
        <taxon>Arthropoda</taxon>
        <taxon>Hexapoda</taxon>
        <taxon>Insecta</taxon>
        <taxon>Pterygota</taxon>
        <taxon>Neoptera</taxon>
        <taxon>Endopterygota</taxon>
        <taxon>Diptera</taxon>
        <taxon>Nematocera</taxon>
        <taxon>Culicoidea</taxon>
        <taxon>Culicidae</taxon>
        <taxon>Culicinae</taxon>
        <taxon>Culicini</taxon>
        <taxon>Culex</taxon>
        <taxon>Culex</taxon>
    </lineage>
</organism>
<dbReference type="Proteomes" id="UP001562425">
    <property type="component" value="Unassembled WGS sequence"/>
</dbReference>
<gene>
    <name evidence="1" type="ORF">pipiens_010536</name>
</gene>
<keyword evidence="2" id="KW-1185">Reference proteome</keyword>
<comment type="caution">
    <text evidence="1">The sequence shown here is derived from an EMBL/GenBank/DDBJ whole genome shotgun (WGS) entry which is preliminary data.</text>
</comment>
<reference evidence="1 2" key="1">
    <citation type="submission" date="2024-05" db="EMBL/GenBank/DDBJ databases">
        <title>Culex pipiens pipiens assembly and annotation.</title>
        <authorList>
            <person name="Alout H."/>
            <person name="Durand T."/>
        </authorList>
    </citation>
    <scope>NUCLEOTIDE SEQUENCE [LARGE SCALE GENOMIC DNA]</scope>
    <source>
        <strain evidence="1">HA-2024</strain>
        <tissue evidence="1">Whole body</tissue>
    </source>
</reference>
<dbReference type="EMBL" id="JBEHCU010006723">
    <property type="protein sequence ID" value="KAL1396393.1"/>
    <property type="molecule type" value="Genomic_DNA"/>
</dbReference>
<proteinExistence type="predicted"/>
<dbReference type="AlphaFoldDB" id="A0ABD1D9S3"/>
<accession>A0ABD1D9S3</accession>
<name>A0ABD1D9S3_CULPP</name>
<protein>
    <submittedName>
        <fullName evidence="1">Uncharacterized protein</fullName>
    </submittedName>
</protein>